<dbReference type="AlphaFoldDB" id="A0A0J7YN84"/>
<dbReference type="Gramene" id="KMS65049">
    <property type="protein sequence ID" value="KMS65049"/>
    <property type="gene ID" value="BVRB_039960"/>
</dbReference>
<evidence type="ECO:0000259" key="1">
    <source>
        <dbReference type="Pfam" id="PF13423"/>
    </source>
</evidence>
<feature type="non-terminal residue" evidence="2">
    <location>
        <position position="1"/>
    </location>
</feature>
<sequence>PLQDDPTNSTEAIYDLFAVVSQIHHPNAHDKNSVMNAHHDEHLVAHIRICDDENIPPLQNDSAFFCFNDFVITPSSLAEALEFGYVWKQPCNILYRRRSFNKIVPLVNEISPVLEVMAGNSPTQSQGISRIADSHDVVKFRAGEELGKVQ</sequence>
<organism evidence="2 3">
    <name type="scientific">Beta vulgaris subsp. vulgaris</name>
    <name type="common">Beet</name>
    <dbReference type="NCBI Taxonomy" id="3555"/>
    <lineage>
        <taxon>Eukaryota</taxon>
        <taxon>Viridiplantae</taxon>
        <taxon>Streptophyta</taxon>
        <taxon>Embryophyta</taxon>
        <taxon>Tracheophyta</taxon>
        <taxon>Spermatophyta</taxon>
        <taxon>Magnoliopsida</taxon>
        <taxon>eudicotyledons</taxon>
        <taxon>Gunneridae</taxon>
        <taxon>Pentapetalae</taxon>
        <taxon>Caryophyllales</taxon>
        <taxon>Chenopodiaceae</taxon>
        <taxon>Betoideae</taxon>
        <taxon>Beta</taxon>
    </lineage>
</organism>
<dbReference type="GO" id="GO:0000289">
    <property type="term" value="P:nuclear-transcribed mRNA poly(A) tail shortening"/>
    <property type="evidence" value="ECO:0007669"/>
    <property type="project" value="TreeGrafter"/>
</dbReference>
<dbReference type="Gene3D" id="3.90.70.10">
    <property type="entry name" value="Cysteine proteinases"/>
    <property type="match status" value="1"/>
</dbReference>
<evidence type="ECO:0000313" key="2">
    <source>
        <dbReference type="EMBL" id="KMS65049.1"/>
    </source>
</evidence>
<dbReference type="EMBL" id="KQ115707">
    <property type="protein sequence ID" value="KMS65049.1"/>
    <property type="molecule type" value="Genomic_DNA"/>
</dbReference>
<dbReference type="Proteomes" id="UP000035740">
    <property type="component" value="Unassembled WGS sequence"/>
</dbReference>
<dbReference type="PANTHER" id="PTHR15728">
    <property type="entry name" value="DEADENYLATION COMPLEX CATALYTIC SUBUNIT PAN2"/>
    <property type="match status" value="1"/>
</dbReference>
<dbReference type="OrthoDB" id="16516at2759"/>
<reference evidence="2 3" key="1">
    <citation type="journal article" date="2014" name="Nature">
        <title>The genome of the recently domesticated crop plant sugar beet (Beta vulgaris).</title>
        <authorList>
            <person name="Dohm J.C."/>
            <person name="Minoche A.E."/>
            <person name="Holtgrawe D."/>
            <person name="Capella-Gutierrez S."/>
            <person name="Zakrzewski F."/>
            <person name="Tafer H."/>
            <person name="Rupp O."/>
            <person name="Sorensen T.R."/>
            <person name="Stracke R."/>
            <person name="Reinhardt R."/>
            <person name="Goesmann A."/>
            <person name="Kraft T."/>
            <person name="Schulz B."/>
            <person name="Stadler P.F."/>
            <person name="Schmidt T."/>
            <person name="Gabaldon T."/>
            <person name="Lehrach H."/>
            <person name="Weisshaar B."/>
            <person name="Himmelbauer H."/>
        </authorList>
    </citation>
    <scope>NUCLEOTIDE SEQUENCE [LARGE SCALE GENOMIC DNA]</scope>
    <source>
        <tissue evidence="2">Taproot</tissue>
    </source>
</reference>
<dbReference type="Pfam" id="PF13423">
    <property type="entry name" value="UCH_1"/>
    <property type="match status" value="1"/>
</dbReference>
<name>A0A0J7YN84_BETVV</name>
<accession>A0A0J7YN84</accession>
<gene>
    <name evidence="2" type="ORF">BVRB_039960</name>
</gene>
<dbReference type="GO" id="GO:0000932">
    <property type="term" value="C:P-body"/>
    <property type="evidence" value="ECO:0007669"/>
    <property type="project" value="TreeGrafter"/>
</dbReference>
<dbReference type="PANTHER" id="PTHR15728:SF0">
    <property type="entry name" value="PAN2-PAN3 DEADENYLATION COMPLEX CATALYTIC SUBUNIT PAN2"/>
    <property type="match status" value="1"/>
</dbReference>
<dbReference type="InterPro" id="IPR028881">
    <property type="entry name" value="PAN2_UCH_dom"/>
</dbReference>
<proteinExistence type="predicted"/>
<feature type="domain" description="PAN2 UCH" evidence="1">
    <location>
        <begin position="6"/>
        <end position="72"/>
    </location>
</feature>
<dbReference type="GO" id="GO:0031251">
    <property type="term" value="C:PAN complex"/>
    <property type="evidence" value="ECO:0007669"/>
    <property type="project" value="TreeGrafter"/>
</dbReference>
<protein>
    <recommendedName>
        <fullName evidence="1">PAN2 UCH domain-containing protein</fullName>
    </recommendedName>
</protein>
<keyword evidence="3" id="KW-1185">Reference proteome</keyword>
<evidence type="ECO:0000313" key="3">
    <source>
        <dbReference type="Proteomes" id="UP000035740"/>
    </source>
</evidence>
<dbReference type="GO" id="GO:0004535">
    <property type="term" value="F:poly(A)-specific ribonuclease activity"/>
    <property type="evidence" value="ECO:0007669"/>
    <property type="project" value="TreeGrafter"/>
</dbReference>
<dbReference type="InterPro" id="IPR050785">
    <property type="entry name" value="PAN2-PAN3_catalytic_subunit"/>
</dbReference>